<keyword evidence="2" id="KW-1185">Reference proteome</keyword>
<accession>A0A2X0M953</accession>
<evidence type="ECO:0000313" key="2">
    <source>
        <dbReference type="Proteomes" id="UP000249464"/>
    </source>
</evidence>
<reference evidence="1 2" key="1">
    <citation type="submission" date="2016-11" db="EMBL/GenBank/DDBJ databases">
        <authorList>
            <person name="Jaros S."/>
            <person name="Januszkiewicz K."/>
            <person name="Wedrychowicz H."/>
        </authorList>
    </citation>
    <scope>NUCLEOTIDE SEQUENCE [LARGE SCALE GENOMIC DNA]</scope>
</reference>
<proteinExistence type="predicted"/>
<dbReference type="AlphaFoldDB" id="A0A2X0M953"/>
<dbReference type="EMBL" id="FQNC01000046">
    <property type="protein sequence ID" value="SGY68589.1"/>
    <property type="molecule type" value="Genomic_DNA"/>
</dbReference>
<name>A0A2X0M953_9BASI</name>
<gene>
    <name evidence="1" type="primary">BQ5605_C004g02900</name>
    <name evidence="1" type="ORF">BQ5605_C004G02900</name>
</gene>
<sequence length="87" mass="10224">MSGIPTTKKPKKALPSTDTVLVRGFWDAYHNVYTTPLNRWLDLHMASNERSFETQRLKDEGHVRCKRREIRDKERLLATWKAQTCHG</sequence>
<evidence type="ECO:0000313" key="1">
    <source>
        <dbReference type="EMBL" id="SGY68589.1"/>
    </source>
</evidence>
<dbReference type="Proteomes" id="UP000249464">
    <property type="component" value="Unassembled WGS sequence"/>
</dbReference>
<organism evidence="1 2">
    <name type="scientific">Microbotryum silenes-dioicae</name>
    <dbReference type="NCBI Taxonomy" id="796604"/>
    <lineage>
        <taxon>Eukaryota</taxon>
        <taxon>Fungi</taxon>
        <taxon>Dikarya</taxon>
        <taxon>Basidiomycota</taxon>
        <taxon>Pucciniomycotina</taxon>
        <taxon>Microbotryomycetes</taxon>
        <taxon>Microbotryales</taxon>
        <taxon>Microbotryaceae</taxon>
        <taxon>Microbotryum</taxon>
    </lineage>
</organism>
<protein>
    <submittedName>
        <fullName evidence="1">BQ5605_C004g02900 protein</fullName>
    </submittedName>
</protein>